<gene>
    <name evidence="1" type="ORF">FSC37_19500</name>
</gene>
<evidence type="ECO:0000313" key="2">
    <source>
        <dbReference type="Proteomes" id="UP000321832"/>
    </source>
</evidence>
<comment type="caution">
    <text evidence="1">The sequence shown here is derived from an EMBL/GenBank/DDBJ whole genome shotgun (WGS) entry which is preliminary data.</text>
</comment>
<dbReference type="PANTHER" id="PTHR35802:SF1">
    <property type="entry name" value="PROTEASE SYNTHASE AND SPORULATION PROTEIN PAI 2"/>
    <property type="match status" value="1"/>
</dbReference>
<keyword evidence="2" id="KW-1185">Reference proteome</keyword>
<sequence length="211" mass="22808">MYLPKHFEETRTEVMHTLLRTHPLGLLVTLSGGELQANSIPFMLDAQRGPHGTLVAHVARANPLWREAALTPVLAVFQGPQAYVSPSGYASKAEHGKVVPTWNYVMVQARGRLRAIEDPQELHALVSRLTDTHERTRAAPWAVSDAPADYIAATLRGIVGIEIPIESLAGKWKVSQNRSAADREGVARMLDQEPGGAAMAAQVRNPGAASA</sequence>
<dbReference type="InterPro" id="IPR007396">
    <property type="entry name" value="TR_PAI2-type"/>
</dbReference>
<dbReference type="PIRSF" id="PIRSF010372">
    <property type="entry name" value="PaiB"/>
    <property type="match status" value="1"/>
</dbReference>
<dbReference type="AlphaFoldDB" id="A0A5C6U5H3"/>
<dbReference type="PANTHER" id="PTHR35802">
    <property type="entry name" value="PROTEASE SYNTHASE AND SPORULATION PROTEIN PAI 2"/>
    <property type="match status" value="1"/>
</dbReference>
<accession>A0A5C6U5H3</accession>
<proteinExistence type="predicted"/>
<evidence type="ECO:0000313" key="1">
    <source>
        <dbReference type="EMBL" id="TXC67116.1"/>
    </source>
</evidence>
<dbReference type="InterPro" id="IPR012349">
    <property type="entry name" value="Split_barrel_FMN-bd"/>
</dbReference>
<dbReference type="EMBL" id="VOPW01000001">
    <property type="protein sequence ID" value="TXC67116.1"/>
    <property type="molecule type" value="Genomic_DNA"/>
</dbReference>
<organism evidence="1 2">
    <name type="scientific">Piscinibacter aquaticus</name>
    <dbReference type="NCBI Taxonomy" id="392597"/>
    <lineage>
        <taxon>Bacteria</taxon>
        <taxon>Pseudomonadati</taxon>
        <taxon>Pseudomonadota</taxon>
        <taxon>Betaproteobacteria</taxon>
        <taxon>Burkholderiales</taxon>
        <taxon>Sphaerotilaceae</taxon>
        <taxon>Piscinibacter</taxon>
    </lineage>
</organism>
<name>A0A5C6U5H3_9BURK</name>
<reference evidence="1 2" key="1">
    <citation type="submission" date="2019-08" db="EMBL/GenBank/DDBJ databases">
        <authorList>
            <person name="Khan S.A."/>
            <person name="Jeon C.O."/>
            <person name="Jeong S.E."/>
        </authorList>
    </citation>
    <scope>NUCLEOTIDE SEQUENCE [LARGE SCALE GENOMIC DNA]</scope>
    <source>
        <strain evidence="2">IMCC1728</strain>
    </source>
</reference>
<protein>
    <submittedName>
        <fullName evidence="1">FMN-binding negative transcriptional regulator</fullName>
    </submittedName>
</protein>
<dbReference type="Pfam" id="PF04299">
    <property type="entry name" value="FMN_bind_2"/>
    <property type="match status" value="1"/>
</dbReference>
<dbReference type="Gene3D" id="2.30.110.10">
    <property type="entry name" value="Electron Transport, Fmn-binding Protein, Chain A"/>
    <property type="match status" value="1"/>
</dbReference>
<dbReference type="SUPFAM" id="SSF50475">
    <property type="entry name" value="FMN-binding split barrel"/>
    <property type="match status" value="1"/>
</dbReference>
<dbReference type="Proteomes" id="UP000321832">
    <property type="component" value="Unassembled WGS sequence"/>
</dbReference>